<protein>
    <submittedName>
        <fullName evidence="1">Uncharacterized protein</fullName>
    </submittedName>
</protein>
<comment type="caution">
    <text evidence="1">The sequence shown here is derived from an EMBL/GenBank/DDBJ whole genome shotgun (WGS) entry which is preliminary data.</text>
</comment>
<organism evidence="1 2">
    <name type="scientific">Pararhizobium capsulatum DSM 1112</name>
    <dbReference type="NCBI Taxonomy" id="1121113"/>
    <lineage>
        <taxon>Bacteria</taxon>
        <taxon>Pseudomonadati</taxon>
        <taxon>Pseudomonadota</taxon>
        <taxon>Alphaproteobacteria</taxon>
        <taxon>Hyphomicrobiales</taxon>
        <taxon>Rhizobiaceae</taxon>
        <taxon>Rhizobium/Agrobacterium group</taxon>
        <taxon>Pararhizobium</taxon>
    </lineage>
</organism>
<dbReference type="Proteomes" id="UP001230207">
    <property type="component" value="Unassembled WGS sequence"/>
</dbReference>
<keyword evidence="2" id="KW-1185">Reference proteome</keyword>
<evidence type="ECO:0000313" key="2">
    <source>
        <dbReference type="Proteomes" id="UP001230207"/>
    </source>
</evidence>
<proteinExistence type="predicted"/>
<reference evidence="1 2" key="1">
    <citation type="submission" date="2023-07" db="EMBL/GenBank/DDBJ databases">
        <title>Genomic Encyclopedia of Type Strains, Phase IV (KMG-IV): sequencing the most valuable type-strain genomes for metagenomic binning, comparative biology and taxonomic classification.</title>
        <authorList>
            <person name="Goeker M."/>
        </authorList>
    </citation>
    <scope>NUCLEOTIDE SEQUENCE [LARGE SCALE GENOMIC DNA]</scope>
    <source>
        <strain evidence="1 2">DSM 1112</strain>
    </source>
</reference>
<gene>
    <name evidence="1" type="ORF">QO002_005989</name>
</gene>
<name>A0ABU0C3X4_9HYPH</name>
<evidence type="ECO:0000313" key="1">
    <source>
        <dbReference type="EMBL" id="MDQ0323782.1"/>
    </source>
</evidence>
<dbReference type="EMBL" id="JAUSVF010000004">
    <property type="protein sequence ID" value="MDQ0323782.1"/>
    <property type="molecule type" value="Genomic_DNA"/>
</dbReference>
<sequence>MIELATFCCAYLEYRIRQPVGADLADERFDTPVTMQRFALRGTPSSILIGRGGSIMHQTFGVEEDLVVGARIAMALSARIPEVATATAVQDQNECVDGRCEVPRAAAHSF</sequence>
<accession>A0ABU0C3X4</accession>